<dbReference type="GO" id="GO:0045892">
    <property type="term" value="P:negative regulation of DNA-templated transcription"/>
    <property type="evidence" value="ECO:0007669"/>
    <property type="project" value="TreeGrafter"/>
</dbReference>
<dbReference type="InterPro" id="IPR011991">
    <property type="entry name" value="ArsR-like_HTH"/>
</dbReference>
<evidence type="ECO:0000256" key="3">
    <source>
        <dbReference type="ARBA" id="ARBA00023163"/>
    </source>
</evidence>
<dbReference type="Pfam" id="PF01614">
    <property type="entry name" value="IclR_C"/>
    <property type="match status" value="1"/>
</dbReference>
<dbReference type="InterPro" id="IPR036388">
    <property type="entry name" value="WH-like_DNA-bd_sf"/>
</dbReference>
<feature type="domain" description="IclR-ED" evidence="5">
    <location>
        <begin position="72"/>
        <end position="265"/>
    </location>
</feature>
<dbReference type="SUPFAM" id="SSF55781">
    <property type="entry name" value="GAF domain-like"/>
    <property type="match status" value="1"/>
</dbReference>
<dbReference type="RefSeq" id="WP_052452970.1">
    <property type="nucleotide sequence ID" value="NZ_CP004393.1"/>
</dbReference>
<evidence type="ECO:0000313" key="7">
    <source>
        <dbReference type="Proteomes" id="UP000031521"/>
    </source>
</evidence>
<keyword evidence="3" id="KW-0804">Transcription</keyword>
<dbReference type="InterPro" id="IPR036390">
    <property type="entry name" value="WH_DNA-bd_sf"/>
</dbReference>
<keyword evidence="7" id="KW-1185">Reference proteome</keyword>
<keyword evidence="1" id="KW-0805">Transcription regulation</keyword>
<dbReference type="SUPFAM" id="SSF46785">
    <property type="entry name" value="Winged helix' DNA-binding domain"/>
    <property type="match status" value="1"/>
</dbReference>
<dbReference type="EMBL" id="CP004393">
    <property type="protein sequence ID" value="AJE44898.1"/>
    <property type="molecule type" value="Genomic_DNA"/>
</dbReference>
<dbReference type="AlphaFoldDB" id="A0A0B5DMM9"/>
<dbReference type="GO" id="GO:0003700">
    <property type="term" value="F:DNA-binding transcription factor activity"/>
    <property type="evidence" value="ECO:0007669"/>
    <property type="project" value="TreeGrafter"/>
</dbReference>
<dbReference type="KEGG" id="cid:P73_0183"/>
<dbReference type="SMART" id="SM00346">
    <property type="entry name" value="HTH_ICLR"/>
    <property type="match status" value="1"/>
</dbReference>
<dbReference type="STRING" id="1208324.P73_0183"/>
<gene>
    <name evidence="6" type="ORF">P73_0183</name>
</gene>
<dbReference type="Gene3D" id="1.10.10.10">
    <property type="entry name" value="Winged helix-like DNA-binding domain superfamily/Winged helix DNA-binding domain"/>
    <property type="match status" value="1"/>
</dbReference>
<dbReference type="Gene3D" id="3.30.450.40">
    <property type="match status" value="1"/>
</dbReference>
<protein>
    <submittedName>
        <fullName evidence="6">Transcriptional repressor</fullName>
    </submittedName>
</protein>
<dbReference type="CDD" id="cd00090">
    <property type="entry name" value="HTH_ARSR"/>
    <property type="match status" value="1"/>
</dbReference>
<dbReference type="PROSITE" id="PS51078">
    <property type="entry name" value="ICLR_ED"/>
    <property type="match status" value="1"/>
</dbReference>
<accession>A0A0B5DMM9</accession>
<evidence type="ECO:0000256" key="2">
    <source>
        <dbReference type="ARBA" id="ARBA00023125"/>
    </source>
</evidence>
<dbReference type="HOGENOM" id="CLU_062618_2_0_5"/>
<dbReference type="PANTHER" id="PTHR30136:SF8">
    <property type="entry name" value="TRANSCRIPTIONAL REGULATORY PROTEIN"/>
    <property type="match status" value="1"/>
</dbReference>
<feature type="domain" description="HTH iclR-type" evidence="4">
    <location>
        <begin position="9"/>
        <end position="71"/>
    </location>
</feature>
<dbReference type="Proteomes" id="UP000031521">
    <property type="component" value="Chromosome"/>
</dbReference>
<dbReference type="OrthoDB" id="6057486at2"/>
<keyword evidence="2" id="KW-0238">DNA-binding</keyword>
<organism evidence="6 7">
    <name type="scientific">Celeribacter indicus</name>
    <dbReference type="NCBI Taxonomy" id="1208324"/>
    <lineage>
        <taxon>Bacteria</taxon>
        <taxon>Pseudomonadati</taxon>
        <taxon>Pseudomonadota</taxon>
        <taxon>Alphaproteobacteria</taxon>
        <taxon>Rhodobacterales</taxon>
        <taxon>Roseobacteraceae</taxon>
        <taxon>Celeribacter</taxon>
    </lineage>
</organism>
<evidence type="ECO:0000259" key="5">
    <source>
        <dbReference type="PROSITE" id="PS51078"/>
    </source>
</evidence>
<reference evidence="6 7" key="1">
    <citation type="journal article" date="2014" name="Int. J. Syst. Evol. Microbiol.">
        <title>Celeribacter indicus sp. nov., a polycyclic aromatic hydrocarbon-degrading bacterium from deep-sea sediment and reclassification of Huaishuia halophila as Celeribacter halophilus comb. nov.</title>
        <authorList>
            <person name="Lai Q."/>
            <person name="Cao J."/>
            <person name="Yuan J."/>
            <person name="Li F."/>
            <person name="Shao Z."/>
        </authorList>
    </citation>
    <scope>NUCLEOTIDE SEQUENCE [LARGE SCALE GENOMIC DNA]</scope>
    <source>
        <strain evidence="6">P73</strain>
    </source>
</reference>
<name>A0A0B5DMM9_9RHOB</name>
<dbReference type="FunFam" id="1.10.10.10:FF:000056">
    <property type="entry name" value="IclR family transcriptional regulator"/>
    <property type="match status" value="1"/>
</dbReference>
<dbReference type="GO" id="GO:0003677">
    <property type="term" value="F:DNA binding"/>
    <property type="evidence" value="ECO:0007669"/>
    <property type="project" value="UniProtKB-KW"/>
</dbReference>
<dbReference type="InterPro" id="IPR005471">
    <property type="entry name" value="Tscrpt_reg_IclR_N"/>
</dbReference>
<evidence type="ECO:0000259" key="4">
    <source>
        <dbReference type="PROSITE" id="PS51077"/>
    </source>
</evidence>
<sequence length="273" mass="28919">MTEEAGQGLKSLDTALGVLAFMARCDGPMTLTDIARSCAMPPSKLHRYLSSFVSAGLVKQEGRSGRYDLGPEAMQLGLASIARHDFVNTTADGLPELTLQTGMTALLAVWANDEAIVVRWQRGISPTVTSIGLGSSMPLLTSATGRVFLAYGSDIATRKARDRELRRAARKPSLLPDIPATGAGLDSLRDRIRDEGYARVDGDFIPGLVAAAAPIIDWQGEAQAVVTLVGVAPETVRPDAPEIATLLNFCRTCSVVRAPSAATGSSRRVRVAT</sequence>
<evidence type="ECO:0000256" key="1">
    <source>
        <dbReference type="ARBA" id="ARBA00023015"/>
    </source>
</evidence>
<dbReference type="InterPro" id="IPR014757">
    <property type="entry name" value="Tscrpt_reg_IclR_C"/>
</dbReference>
<dbReference type="InterPro" id="IPR050707">
    <property type="entry name" value="HTH_MetabolicPath_Reg"/>
</dbReference>
<dbReference type="Pfam" id="PF09339">
    <property type="entry name" value="HTH_IclR"/>
    <property type="match status" value="1"/>
</dbReference>
<evidence type="ECO:0000313" key="6">
    <source>
        <dbReference type="EMBL" id="AJE44898.1"/>
    </source>
</evidence>
<dbReference type="PANTHER" id="PTHR30136">
    <property type="entry name" value="HELIX-TURN-HELIX TRANSCRIPTIONAL REGULATOR, ICLR FAMILY"/>
    <property type="match status" value="1"/>
</dbReference>
<proteinExistence type="predicted"/>
<dbReference type="PROSITE" id="PS51077">
    <property type="entry name" value="HTH_ICLR"/>
    <property type="match status" value="1"/>
</dbReference>
<dbReference type="InterPro" id="IPR029016">
    <property type="entry name" value="GAF-like_dom_sf"/>
</dbReference>